<gene>
    <name evidence="2" type="ORF">JG688_00014425</name>
</gene>
<evidence type="ECO:0000259" key="1">
    <source>
        <dbReference type="Pfam" id="PF07727"/>
    </source>
</evidence>
<name>A0A8J5IVG4_9STRA</name>
<evidence type="ECO:0000313" key="3">
    <source>
        <dbReference type="Proteomes" id="UP000709295"/>
    </source>
</evidence>
<accession>A0A8J5IVG4</accession>
<dbReference type="EMBL" id="JAENGY010001369">
    <property type="protein sequence ID" value="KAG6949915.1"/>
    <property type="molecule type" value="Genomic_DNA"/>
</dbReference>
<reference evidence="2" key="1">
    <citation type="submission" date="2021-01" db="EMBL/GenBank/DDBJ databases">
        <title>Phytophthora aleatoria, a newly-described species from Pinus radiata is distinct from Phytophthora cactorum isolates based on comparative genomics.</title>
        <authorList>
            <person name="Mcdougal R."/>
            <person name="Panda P."/>
            <person name="Williams N."/>
            <person name="Studholme D.J."/>
        </authorList>
    </citation>
    <scope>NUCLEOTIDE SEQUENCE</scope>
    <source>
        <strain evidence="2">NZFS 4037</strain>
    </source>
</reference>
<organism evidence="2 3">
    <name type="scientific">Phytophthora aleatoria</name>
    <dbReference type="NCBI Taxonomy" id="2496075"/>
    <lineage>
        <taxon>Eukaryota</taxon>
        <taxon>Sar</taxon>
        <taxon>Stramenopiles</taxon>
        <taxon>Oomycota</taxon>
        <taxon>Peronosporomycetes</taxon>
        <taxon>Peronosporales</taxon>
        <taxon>Peronosporaceae</taxon>
        <taxon>Phytophthora</taxon>
    </lineage>
</organism>
<evidence type="ECO:0000313" key="2">
    <source>
        <dbReference type="EMBL" id="KAG6949915.1"/>
    </source>
</evidence>
<dbReference type="AlphaFoldDB" id="A0A8J5IVG4"/>
<keyword evidence="3" id="KW-1185">Reference proteome</keyword>
<sequence length="128" mass="14470">MKQPQGHVKRGFEDWVCLLNPSIYGLRQTPKNWNSTLHAALLVLLPIYVDDILIIGIDQDFGFVADKLTARFSVKSLGTVNYLLGLQIVYEPESCVTFKQTKYVQDIMKKFQMDKAYPVSIPMATDAG</sequence>
<proteinExistence type="predicted"/>
<comment type="caution">
    <text evidence="2">The sequence shown here is derived from an EMBL/GenBank/DDBJ whole genome shotgun (WGS) entry which is preliminary data.</text>
</comment>
<dbReference type="Proteomes" id="UP000709295">
    <property type="component" value="Unassembled WGS sequence"/>
</dbReference>
<dbReference type="InterPro" id="IPR013103">
    <property type="entry name" value="RVT_2"/>
</dbReference>
<protein>
    <recommendedName>
        <fullName evidence="1">Reverse transcriptase Ty1/copia-type domain-containing protein</fullName>
    </recommendedName>
</protein>
<dbReference type="Pfam" id="PF07727">
    <property type="entry name" value="RVT_2"/>
    <property type="match status" value="1"/>
</dbReference>
<feature type="domain" description="Reverse transcriptase Ty1/copia-type" evidence="1">
    <location>
        <begin position="43"/>
        <end position="124"/>
    </location>
</feature>